<keyword evidence="3" id="KW-0597">Phosphoprotein</keyword>
<evidence type="ECO:0000259" key="11">
    <source>
        <dbReference type="Pfam" id="PF07730"/>
    </source>
</evidence>
<dbReference type="InterPro" id="IPR050482">
    <property type="entry name" value="Sensor_HK_TwoCompSys"/>
</dbReference>
<keyword evidence="6 12" id="KW-0418">Kinase</keyword>
<dbReference type="Gene3D" id="3.30.565.10">
    <property type="entry name" value="Histidine kinase-like ATPase, C-terminal domain"/>
    <property type="match status" value="1"/>
</dbReference>
<feature type="transmembrane region" description="Helical" evidence="9">
    <location>
        <begin position="12"/>
        <end position="39"/>
    </location>
</feature>
<dbReference type="GO" id="GO:0046983">
    <property type="term" value="F:protein dimerization activity"/>
    <property type="evidence" value="ECO:0007669"/>
    <property type="project" value="InterPro"/>
</dbReference>
<keyword evidence="9" id="KW-0812">Transmembrane</keyword>
<dbReference type="GO" id="GO:0000155">
    <property type="term" value="F:phosphorelay sensor kinase activity"/>
    <property type="evidence" value="ECO:0007669"/>
    <property type="project" value="InterPro"/>
</dbReference>
<evidence type="ECO:0000256" key="7">
    <source>
        <dbReference type="ARBA" id="ARBA00022840"/>
    </source>
</evidence>
<evidence type="ECO:0000313" key="13">
    <source>
        <dbReference type="Proteomes" id="UP000263094"/>
    </source>
</evidence>
<dbReference type="GO" id="GO:0005524">
    <property type="term" value="F:ATP binding"/>
    <property type="evidence" value="ECO:0007669"/>
    <property type="project" value="UniProtKB-KW"/>
</dbReference>
<feature type="domain" description="Signal transduction histidine kinase subgroup 3 dimerisation and phosphoacceptor" evidence="11">
    <location>
        <begin position="193"/>
        <end position="257"/>
    </location>
</feature>
<evidence type="ECO:0000256" key="9">
    <source>
        <dbReference type="SAM" id="Phobius"/>
    </source>
</evidence>
<keyword evidence="9" id="KW-1133">Transmembrane helix</keyword>
<dbReference type="Pfam" id="PF07730">
    <property type="entry name" value="HisKA_3"/>
    <property type="match status" value="1"/>
</dbReference>
<dbReference type="PANTHER" id="PTHR24421:SF10">
    <property type="entry name" value="NITRATE_NITRITE SENSOR PROTEIN NARQ"/>
    <property type="match status" value="1"/>
</dbReference>
<dbReference type="SUPFAM" id="SSF55874">
    <property type="entry name" value="ATPase domain of HSP90 chaperone/DNA topoisomerase II/histidine kinase"/>
    <property type="match status" value="1"/>
</dbReference>
<dbReference type="EMBL" id="QUAK01000075">
    <property type="protein sequence ID" value="RFU86230.1"/>
    <property type="molecule type" value="Genomic_DNA"/>
</dbReference>
<evidence type="ECO:0000256" key="6">
    <source>
        <dbReference type="ARBA" id="ARBA00022777"/>
    </source>
</evidence>
<dbReference type="Proteomes" id="UP000263094">
    <property type="component" value="Unassembled WGS sequence"/>
</dbReference>
<evidence type="ECO:0000256" key="4">
    <source>
        <dbReference type="ARBA" id="ARBA00022679"/>
    </source>
</evidence>
<protein>
    <recommendedName>
        <fullName evidence="2">histidine kinase</fullName>
        <ecNumber evidence="2">2.7.13.3</ecNumber>
    </recommendedName>
</protein>
<evidence type="ECO:0000259" key="10">
    <source>
        <dbReference type="Pfam" id="PF02518"/>
    </source>
</evidence>
<feature type="transmembrane region" description="Helical" evidence="9">
    <location>
        <begin position="95"/>
        <end position="122"/>
    </location>
</feature>
<evidence type="ECO:0000256" key="3">
    <source>
        <dbReference type="ARBA" id="ARBA00022553"/>
    </source>
</evidence>
<keyword evidence="13" id="KW-1185">Reference proteome</keyword>
<reference evidence="12 13" key="1">
    <citation type="submission" date="2018-08" db="EMBL/GenBank/DDBJ databases">
        <title>Isolation, diversity and antifungal activity of Actinobacteria from wheat.</title>
        <authorList>
            <person name="Han C."/>
        </authorList>
    </citation>
    <scope>NUCLEOTIDE SEQUENCE [LARGE SCALE GENOMIC DNA]</scope>
    <source>
        <strain evidence="12 13">NEAU-YY421</strain>
    </source>
</reference>
<dbReference type="OrthoDB" id="5242012at2"/>
<proteinExistence type="predicted"/>
<dbReference type="Gene3D" id="1.20.5.1930">
    <property type="match status" value="1"/>
</dbReference>
<dbReference type="GO" id="GO:0016020">
    <property type="term" value="C:membrane"/>
    <property type="evidence" value="ECO:0007669"/>
    <property type="project" value="InterPro"/>
</dbReference>
<dbReference type="Pfam" id="PF02518">
    <property type="entry name" value="HATPase_c"/>
    <property type="match status" value="1"/>
</dbReference>
<keyword evidence="4" id="KW-0808">Transferase</keyword>
<evidence type="ECO:0000256" key="2">
    <source>
        <dbReference type="ARBA" id="ARBA00012438"/>
    </source>
</evidence>
<comment type="catalytic activity">
    <reaction evidence="1">
        <text>ATP + protein L-histidine = ADP + protein N-phospho-L-histidine.</text>
        <dbReference type="EC" id="2.7.13.3"/>
    </reaction>
</comment>
<dbReference type="AlphaFoldDB" id="A0A372M6K4"/>
<evidence type="ECO:0000256" key="8">
    <source>
        <dbReference type="ARBA" id="ARBA00023012"/>
    </source>
</evidence>
<evidence type="ECO:0000256" key="1">
    <source>
        <dbReference type="ARBA" id="ARBA00000085"/>
    </source>
</evidence>
<evidence type="ECO:0000313" key="12">
    <source>
        <dbReference type="EMBL" id="RFU86230.1"/>
    </source>
</evidence>
<feature type="transmembrane region" description="Helical" evidence="9">
    <location>
        <begin position="128"/>
        <end position="153"/>
    </location>
</feature>
<comment type="caution">
    <text evidence="12">The sequence shown here is derived from an EMBL/GenBank/DDBJ whole genome shotgun (WGS) entry which is preliminary data.</text>
</comment>
<gene>
    <name evidence="12" type="ORF">DY218_13845</name>
</gene>
<keyword evidence="5" id="KW-0547">Nucleotide-binding</keyword>
<dbReference type="CDD" id="cd16917">
    <property type="entry name" value="HATPase_UhpB-NarQ-NarX-like"/>
    <property type="match status" value="1"/>
</dbReference>
<sequence length="379" mass="41058">MKAMARSGLRLAAGLGLGAVAVVAEVVFVLLSALALLFVQTWPGPRRVVQRQVGHLARRLAEAHRRRLGTFLGIQCSPAYPDAQALSYIATRWPLGVLGAVVLFSVILGAGYGSLVIIGWFIPDVRYPVTLLVTGCAGLFLLFLAVQGVLGVATLERKLARRFLGPSRQEELQRRIEELAVSRAGVVEAVHDERRRIERDLHDGVQQRLVALGMLLGRAVRGQDPDRSAELLRQAHEESRHALTELREVAWRVYPTALDEAGLRAALETVVERSTIEVALTYEIAAEPRRPVATVAYFVVSEAVTNALKHSEASLIRVDVREEDSRFVLCIEDNGKGGADSSGSGLIGLAQRLAALDGRLAVNSPRGGPTIITAELPCV</sequence>
<feature type="domain" description="Histidine kinase/HSP90-like ATPase" evidence="10">
    <location>
        <begin position="297"/>
        <end position="377"/>
    </location>
</feature>
<keyword evidence="9" id="KW-0472">Membrane</keyword>
<dbReference type="InterPro" id="IPR036890">
    <property type="entry name" value="HATPase_C_sf"/>
</dbReference>
<evidence type="ECO:0000256" key="5">
    <source>
        <dbReference type="ARBA" id="ARBA00022741"/>
    </source>
</evidence>
<dbReference type="InterPro" id="IPR003594">
    <property type="entry name" value="HATPase_dom"/>
</dbReference>
<dbReference type="EC" id="2.7.13.3" evidence="2"/>
<keyword evidence="7" id="KW-0067">ATP-binding</keyword>
<accession>A0A372M6K4</accession>
<name>A0A372M6K4_9ACTN</name>
<keyword evidence="8" id="KW-0902">Two-component regulatory system</keyword>
<organism evidence="12 13">
    <name type="scientific">Streptomyces triticagri</name>
    <dbReference type="NCBI Taxonomy" id="2293568"/>
    <lineage>
        <taxon>Bacteria</taxon>
        <taxon>Bacillati</taxon>
        <taxon>Actinomycetota</taxon>
        <taxon>Actinomycetes</taxon>
        <taxon>Kitasatosporales</taxon>
        <taxon>Streptomycetaceae</taxon>
        <taxon>Streptomyces</taxon>
    </lineage>
</organism>
<dbReference type="RefSeq" id="WP_128556283.1">
    <property type="nucleotide sequence ID" value="NZ_QUAK01000075.1"/>
</dbReference>
<dbReference type="PANTHER" id="PTHR24421">
    <property type="entry name" value="NITRATE/NITRITE SENSOR PROTEIN NARX-RELATED"/>
    <property type="match status" value="1"/>
</dbReference>
<dbReference type="InterPro" id="IPR011712">
    <property type="entry name" value="Sig_transdc_His_kin_sub3_dim/P"/>
</dbReference>